<dbReference type="PROSITE" id="PS00138">
    <property type="entry name" value="SUBTILASE_SER"/>
    <property type="match status" value="1"/>
</dbReference>
<keyword evidence="1" id="KW-0645">Protease</keyword>
<dbReference type="InterPro" id="IPR050819">
    <property type="entry name" value="Tripeptidyl-peptidase_I"/>
</dbReference>
<comment type="caution">
    <text evidence="4">Lacks conserved residue(s) required for the propagation of feature annotation.</text>
</comment>
<sequence length="476" mass="51394">MRATLVAILYHLSLVFALVERRTELRPAISPAASHWKRSARLASDQVIQIDLALYASEQYSLPARVAKYIDYVLPAPEPDPVSSAPQSVAVPPLPLAGGIGARQTRNIDCLQYMAPQCLRQLYNMDDGAGQTAHPNNSLGVYTASYGAWVPEDLDMFFTDFAPDLWPVFNLEANLDYQYTMAMAKPVPVTNIQVGDLVVQGNLNIMLAAFNKHYCRTGLDPQFDPVYPNPLPGGYNATDCGTHTPPRVIAIMYAWNEAWYSDAYARRHEGHFASVFPASCPWVTSVGGTQFLPVDDAASGSSVSSSFPGETALDNNSTVSSGGGFSRIFPAPWYQGNLTREYLAAAPGAAELARQGYFNAAGRGYPDISGMAKSFLVSLHGGYRAVSGTSASTPVVAAMIAKINNARLHAGKSTVGFLNPVLYAARNRGILRDVHHGKNHGCGVSEAFPAKQAWDAVTGLGTLDFEKLKGLYLRLP</sequence>
<evidence type="ECO:0000313" key="7">
    <source>
        <dbReference type="EMBL" id="KAK4120496.1"/>
    </source>
</evidence>
<dbReference type="SUPFAM" id="SSF52743">
    <property type="entry name" value="Subtilisin-like"/>
    <property type="match status" value="1"/>
</dbReference>
<dbReference type="GeneID" id="87831667"/>
<dbReference type="EMBL" id="MU853238">
    <property type="protein sequence ID" value="KAK4120496.1"/>
    <property type="molecule type" value="Genomic_DNA"/>
</dbReference>
<evidence type="ECO:0000313" key="8">
    <source>
        <dbReference type="Proteomes" id="UP001302602"/>
    </source>
</evidence>
<evidence type="ECO:0000256" key="3">
    <source>
        <dbReference type="ARBA" id="ARBA00022825"/>
    </source>
</evidence>
<dbReference type="GO" id="GO:0008240">
    <property type="term" value="F:tripeptidyl-peptidase activity"/>
    <property type="evidence" value="ECO:0007669"/>
    <property type="project" value="TreeGrafter"/>
</dbReference>
<reference evidence="7" key="2">
    <citation type="submission" date="2023-05" db="EMBL/GenBank/DDBJ databases">
        <authorList>
            <consortium name="Lawrence Berkeley National Laboratory"/>
            <person name="Steindorff A."/>
            <person name="Hensen N."/>
            <person name="Bonometti L."/>
            <person name="Westerberg I."/>
            <person name="Brannstrom I.O."/>
            <person name="Guillou S."/>
            <person name="Cros-Aarteil S."/>
            <person name="Calhoun S."/>
            <person name="Haridas S."/>
            <person name="Kuo A."/>
            <person name="Mondo S."/>
            <person name="Pangilinan J."/>
            <person name="Riley R."/>
            <person name="Labutti K."/>
            <person name="Andreopoulos B."/>
            <person name="Lipzen A."/>
            <person name="Chen C."/>
            <person name="Yanf M."/>
            <person name="Daum C."/>
            <person name="Ng V."/>
            <person name="Clum A."/>
            <person name="Ohm R."/>
            <person name="Martin F."/>
            <person name="Silar P."/>
            <person name="Natvig D."/>
            <person name="Lalanne C."/>
            <person name="Gautier V."/>
            <person name="Ament-Velasquez S.L."/>
            <person name="Kruys A."/>
            <person name="Hutchinson M.I."/>
            <person name="Powell A.J."/>
            <person name="Barry K."/>
            <person name="Miller A.N."/>
            <person name="Grigoriev I.V."/>
            <person name="Debuchy R."/>
            <person name="Gladieux P."/>
            <person name="Thoren M.H."/>
            <person name="Johannesson H."/>
        </authorList>
    </citation>
    <scope>NUCLEOTIDE SEQUENCE</scope>
    <source>
        <strain evidence="7">CBS 731.68</strain>
    </source>
</reference>
<keyword evidence="2" id="KW-0378">Hydrolase</keyword>
<dbReference type="AlphaFoldDB" id="A0AAN6TV17"/>
<gene>
    <name evidence="7" type="ORF">N657DRAFT_658414</name>
</gene>
<keyword evidence="8" id="KW-1185">Reference proteome</keyword>
<dbReference type="InterPro" id="IPR036852">
    <property type="entry name" value="Peptidase_S8/S53_dom_sf"/>
</dbReference>
<dbReference type="PANTHER" id="PTHR14218">
    <property type="entry name" value="PROTEASE S8 TRIPEPTIDYL PEPTIDASE I CLN2"/>
    <property type="match status" value="1"/>
</dbReference>
<evidence type="ECO:0000256" key="4">
    <source>
        <dbReference type="PROSITE-ProRule" id="PRU01032"/>
    </source>
</evidence>
<dbReference type="PROSITE" id="PS51695">
    <property type="entry name" value="SEDOLISIN"/>
    <property type="match status" value="1"/>
</dbReference>
<evidence type="ECO:0000256" key="1">
    <source>
        <dbReference type="ARBA" id="ARBA00022670"/>
    </source>
</evidence>
<name>A0AAN6TV17_9PEZI</name>
<feature type="signal peptide" evidence="5">
    <location>
        <begin position="1"/>
        <end position="17"/>
    </location>
</feature>
<evidence type="ECO:0000256" key="5">
    <source>
        <dbReference type="SAM" id="SignalP"/>
    </source>
</evidence>
<keyword evidence="3" id="KW-0720">Serine protease</keyword>
<organism evidence="7 8">
    <name type="scientific">Parathielavia appendiculata</name>
    <dbReference type="NCBI Taxonomy" id="2587402"/>
    <lineage>
        <taxon>Eukaryota</taxon>
        <taxon>Fungi</taxon>
        <taxon>Dikarya</taxon>
        <taxon>Ascomycota</taxon>
        <taxon>Pezizomycotina</taxon>
        <taxon>Sordariomycetes</taxon>
        <taxon>Sordariomycetidae</taxon>
        <taxon>Sordariales</taxon>
        <taxon>Chaetomiaceae</taxon>
        <taxon>Parathielavia</taxon>
    </lineage>
</organism>
<dbReference type="GO" id="GO:0006508">
    <property type="term" value="P:proteolysis"/>
    <property type="evidence" value="ECO:0007669"/>
    <property type="project" value="UniProtKB-KW"/>
</dbReference>
<keyword evidence="5" id="KW-0732">Signal</keyword>
<feature type="domain" description="Peptidase S53" evidence="6">
    <location>
        <begin position="113"/>
        <end position="475"/>
    </location>
</feature>
<evidence type="ECO:0000259" key="6">
    <source>
        <dbReference type="PROSITE" id="PS51695"/>
    </source>
</evidence>
<dbReference type="Gene3D" id="3.40.50.200">
    <property type="entry name" value="Peptidase S8/S53 domain"/>
    <property type="match status" value="2"/>
</dbReference>
<dbReference type="CDD" id="cd04056">
    <property type="entry name" value="Peptidases_S53"/>
    <property type="match status" value="1"/>
</dbReference>
<dbReference type="GO" id="GO:0004252">
    <property type="term" value="F:serine-type endopeptidase activity"/>
    <property type="evidence" value="ECO:0007669"/>
    <property type="project" value="InterPro"/>
</dbReference>
<comment type="caution">
    <text evidence="7">The sequence shown here is derived from an EMBL/GenBank/DDBJ whole genome shotgun (WGS) entry which is preliminary data.</text>
</comment>
<dbReference type="Pfam" id="PF00082">
    <property type="entry name" value="Peptidase_S8"/>
    <property type="match status" value="1"/>
</dbReference>
<dbReference type="InterPro" id="IPR000209">
    <property type="entry name" value="Peptidase_S8/S53_dom"/>
</dbReference>
<protein>
    <submittedName>
        <fullName evidence="7">Subtilisin-like protein</fullName>
    </submittedName>
</protein>
<accession>A0AAN6TV17</accession>
<dbReference type="InterPro" id="IPR030400">
    <property type="entry name" value="Sedolisin_dom"/>
</dbReference>
<reference evidence="7" key="1">
    <citation type="journal article" date="2023" name="Mol. Phylogenet. Evol.">
        <title>Genome-scale phylogeny and comparative genomics of the fungal order Sordariales.</title>
        <authorList>
            <person name="Hensen N."/>
            <person name="Bonometti L."/>
            <person name="Westerberg I."/>
            <person name="Brannstrom I.O."/>
            <person name="Guillou S."/>
            <person name="Cros-Aarteil S."/>
            <person name="Calhoun S."/>
            <person name="Haridas S."/>
            <person name="Kuo A."/>
            <person name="Mondo S."/>
            <person name="Pangilinan J."/>
            <person name="Riley R."/>
            <person name="LaButti K."/>
            <person name="Andreopoulos B."/>
            <person name="Lipzen A."/>
            <person name="Chen C."/>
            <person name="Yan M."/>
            <person name="Daum C."/>
            <person name="Ng V."/>
            <person name="Clum A."/>
            <person name="Steindorff A."/>
            <person name="Ohm R.A."/>
            <person name="Martin F."/>
            <person name="Silar P."/>
            <person name="Natvig D.O."/>
            <person name="Lalanne C."/>
            <person name="Gautier V."/>
            <person name="Ament-Velasquez S.L."/>
            <person name="Kruys A."/>
            <person name="Hutchinson M.I."/>
            <person name="Powell A.J."/>
            <person name="Barry K."/>
            <person name="Miller A.N."/>
            <person name="Grigoriev I.V."/>
            <person name="Debuchy R."/>
            <person name="Gladieux P."/>
            <person name="Hiltunen Thoren M."/>
            <person name="Johannesson H."/>
        </authorList>
    </citation>
    <scope>NUCLEOTIDE SEQUENCE</scope>
    <source>
        <strain evidence="7">CBS 731.68</strain>
    </source>
</reference>
<dbReference type="RefSeq" id="XP_062644267.1">
    <property type="nucleotide sequence ID" value="XM_062794898.1"/>
</dbReference>
<dbReference type="InterPro" id="IPR023828">
    <property type="entry name" value="Peptidase_S8_Ser-AS"/>
</dbReference>
<proteinExistence type="predicted"/>
<feature type="chain" id="PRO_5042978169" evidence="5">
    <location>
        <begin position="18"/>
        <end position="476"/>
    </location>
</feature>
<evidence type="ECO:0000256" key="2">
    <source>
        <dbReference type="ARBA" id="ARBA00022801"/>
    </source>
</evidence>
<dbReference type="PANTHER" id="PTHR14218:SF19">
    <property type="entry name" value="SERINE PROTEASE AORO, PUTATIVE (AFU_ORTHOLOGUE AFUA_6G10250)-RELATED"/>
    <property type="match status" value="1"/>
</dbReference>
<dbReference type="Proteomes" id="UP001302602">
    <property type="component" value="Unassembled WGS sequence"/>
</dbReference>